<dbReference type="InterPro" id="IPR036412">
    <property type="entry name" value="HAD-like_sf"/>
</dbReference>
<proteinExistence type="inferred from homology"/>
<dbReference type="Pfam" id="PF04571">
    <property type="entry name" value="Lipin_N"/>
    <property type="match status" value="1"/>
</dbReference>
<dbReference type="EMBL" id="JARAOO010000006">
    <property type="protein sequence ID" value="KAJ7966634.1"/>
    <property type="molecule type" value="Genomic_DNA"/>
</dbReference>
<organism evidence="4 5">
    <name type="scientific">Quillaja saponaria</name>
    <name type="common">Soap bark tree</name>
    <dbReference type="NCBI Taxonomy" id="32244"/>
    <lineage>
        <taxon>Eukaryota</taxon>
        <taxon>Viridiplantae</taxon>
        <taxon>Streptophyta</taxon>
        <taxon>Embryophyta</taxon>
        <taxon>Tracheophyta</taxon>
        <taxon>Spermatophyta</taxon>
        <taxon>Magnoliopsida</taxon>
        <taxon>eudicotyledons</taxon>
        <taxon>Gunneridae</taxon>
        <taxon>Pentapetalae</taxon>
        <taxon>rosids</taxon>
        <taxon>fabids</taxon>
        <taxon>Fabales</taxon>
        <taxon>Quillajaceae</taxon>
        <taxon>Quillaja</taxon>
    </lineage>
</organism>
<accession>A0AAD7LYJ7</accession>
<sequence>MYAVQRLGSYITQGVYTVSGPFHPFGGAVDIVVVEQQDGSFKSSPWYVRFGKFQGVLKSKEKVVNISVNGIEANFHMYLDNKGEAYFLREVNAEEGESIIYQSSSGDEKDCQSHNNKRSLKSRSLNFDSMKSNSVDEIDMKNGKIVAETSPQQSKILGLVLGRRSLRRDDYKEEVDGSGIPRRDSLESAEIAANLLEVNWSTNPTKPRRNNTSEICASDMLDCRTDKDIIVDKKLCHGNSSEHDFIKNSLVCSELQKEASSCNTPVHISSMSRFEDPRKFVKKDNVDFSCLTTTKQVVESSTVGESVLEGQSKMMVQVSTSIDKYIVGGNEHDMIVKEVIAASTKPHLTIPSVRQKVCPDKHVNGEEVFDERGVGSSDCGILGEEILTDGVQSFVYCRKSDSSIVGVDCSKNQTDEVAYLACGGQAQVQSHHTAIELLPEVIITKESIKDIDFQIKRIEDYEIHSEKEDFSDSSVSSYKVANVVKLPTSTNPEMINVDPRLDSVEVESQCIGANSRFSSSASQVQYVEEDFSSNSSPPLQSLGGCLLSKATSAPPSMISEEGYFLFSDLDEYITEGQCMESNSHGCEDREYKGFHRDGTEKVNQSVNTISSSHSCLEISAEKILPTDVEMLNMISNSLDIPKSHKVTRKEVGQLSGSLPIISSNPDSLDKNELHYPLSHSLDSKSKSFKWAFPGKDESGYVKSNTDKENRLLHEQPILEHPSISAEFNNVSANPALGMISFGSENILELKGMICIEQVGKYSNVDPLKASADPGGNWSLWPFSHRCARSMITMQPAPKNASNSTAMNVSESTTSVVGDKSEPKPKMVKKMVRETTPASEQLASLNLKDGSNIVTFSFSTAMLGKQQVDARIYLWKWNARIVISDVDGTITKSDVLGQFMPLVGIDWSQTGVAHLFSAVKENGYQLLFLSARAISQAYNTRQFLFNLKQDGKALPDGPVVISPDGLFPSLYREVIRRAPHEFKIACLEDIKALFPSDCNPFYAGFGNRDTDEISYLKVGIPKGKIFIINPKGEISVNRRLDTKSYTSLHTLVNGMFPPTNTFEQEDFNSWNYWKLPDPVIDI</sequence>
<dbReference type="InterPro" id="IPR007651">
    <property type="entry name" value="Lipin_N"/>
</dbReference>
<dbReference type="InterPro" id="IPR026058">
    <property type="entry name" value="LIPIN"/>
</dbReference>
<dbReference type="AlphaFoldDB" id="A0AAD7LYJ7"/>
<dbReference type="InterPro" id="IPR013209">
    <property type="entry name" value="LNS2"/>
</dbReference>
<dbReference type="SUPFAM" id="SSF56784">
    <property type="entry name" value="HAD-like"/>
    <property type="match status" value="1"/>
</dbReference>
<dbReference type="Proteomes" id="UP001163823">
    <property type="component" value="Chromosome 6"/>
</dbReference>
<dbReference type="Pfam" id="PF08235">
    <property type="entry name" value="LNS2"/>
    <property type="match status" value="1"/>
</dbReference>
<gene>
    <name evidence="4" type="ORF">O6P43_016077</name>
</gene>
<name>A0AAD7LYJ7_QUISA</name>
<protein>
    <submittedName>
        <fullName evidence="4">Phosphatidate phosphatase PAH2</fullName>
    </submittedName>
</protein>
<dbReference type="PANTHER" id="PTHR12181:SF12">
    <property type="entry name" value="PHOSPHATIDATE PHOSPHATASE"/>
    <property type="match status" value="1"/>
</dbReference>
<evidence type="ECO:0000256" key="1">
    <source>
        <dbReference type="ARBA" id="ARBA00005476"/>
    </source>
</evidence>
<evidence type="ECO:0000313" key="4">
    <source>
        <dbReference type="EMBL" id="KAJ7966634.1"/>
    </source>
</evidence>
<feature type="domain" description="LNS2/PITP" evidence="3">
    <location>
        <begin position="880"/>
        <end position="1036"/>
    </location>
</feature>
<dbReference type="PANTHER" id="PTHR12181">
    <property type="entry name" value="LIPIN"/>
    <property type="match status" value="1"/>
</dbReference>
<dbReference type="SMART" id="SM00775">
    <property type="entry name" value="LNS2"/>
    <property type="match status" value="1"/>
</dbReference>
<feature type="compositionally biased region" description="Polar residues" evidence="2">
    <location>
        <begin position="799"/>
        <end position="815"/>
    </location>
</feature>
<reference evidence="4" key="1">
    <citation type="journal article" date="2023" name="Science">
        <title>Elucidation of the pathway for biosynthesis of saponin adjuvants from the soapbark tree.</title>
        <authorList>
            <person name="Reed J."/>
            <person name="Orme A."/>
            <person name="El-Demerdash A."/>
            <person name="Owen C."/>
            <person name="Martin L.B.B."/>
            <person name="Misra R.C."/>
            <person name="Kikuchi S."/>
            <person name="Rejzek M."/>
            <person name="Martin A.C."/>
            <person name="Harkess A."/>
            <person name="Leebens-Mack J."/>
            <person name="Louveau T."/>
            <person name="Stephenson M.J."/>
            <person name="Osbourn A."/>
        </authorList>
    </citation>
    <scope>NUCLEOTIDE SEQUENCE</scope>
    <source>
        <strain evidence="4">S10</strain>
    </source>
</reference>
<comment type="similarity">
    <text evidence="1">Belongs to the lipin family.</text>
</comment>
<comment type="caution">
    <text evidence="4">The sequence shown here is derived from an EMBL/GenBank/DDBJ whole genome shotgun (WGS) entry which is preliminary data.</text>
</comment>
<evidence type="ECO:0000256" key="2">
    <source>
        <dbReference type="SAM" id="MobiDB-lite"/>
    </source>
</evidence>
<dbReference type="GO" id="GO:0008195">
    <property type="term" value="F:phosphatidate phosphatase activity"/>
    <property type="evidence" value="ECO:0007669"/>
    <property type="project" value="TreeGrafter"/>
</dbReference>
<keyword evidence="5" id="KW-1185">Reference proteome</keyword>
<evidence type="ECO:0000313" key="5">
    <source>
        <dbReference type="Proteomes" id="UP001163823"/>
    </source>
</evidence>
<dbReference type="InterPro" id="IPR031315">
    <property type="entry name" value="LNS2/PITP"/>
</dbReference>
<feature type="region of interest" description="Disordered" evidence="2">
    <location>
        <begin position="797"/>
        <end position="825"/>
    </location>
</feature>
<evidence type="ECO:0000259" key="3">
    <source>
        <dbReference type="SMART" id="SM00775"/>
    </source>
</evidence>